<organism evidence="2 3">
    <name type="scientific">Nocardioides immobilis</name>
    <dbReference type="NCBI Taxonomy" id="2049295"/>
    <lineage>
        <taxon>Bacteria</taxon>
        <taxon>Bacillati</taxon>
        <taxon>Actinomycetota</taxon>
        <taxon>Actinomycetes</taxon>
        <taxon>Propionibacteriales</taxon>
        <taxon>Nocardioidaceae</taxon>
        <taxon>Nocardioides</taxon>
    </lineage>
</organism>
<dbReference type="RefSeq" id="WP_118925136.1">
    <property type="nucleotide sequence ID" value="NZ_QXGH01000014.1"/>
</dbReference>
<accession>A0A417Y369</accession>
<comment type="caution">
    <text evidence="2">The sequence shown here is derived from an EMBL/GenBank/DDBJ whole genome shotgun (WGS) entry which is preliminary data.</text>
</comment>
<gene>
    <name evidence="2" type="ORF">D0Z08_10175</name>
</gene>
<reference evidence="2 3" key="1">
    <citation type="submission" date="2018-09" db="EMBL/GenBank/DDBJ databases">
        <title>Genome sequencing of Nocardioides immobilis CCTCC AB 2017083 for comparison to Nocardioides silvaticus.</title>
        <authorList>
            <person name="Li C."/>
            <person name="Wang G."/>
        </authorList>
    </citation>
    <scope>NUCLEOTIDE SEQUENCE [LARGE SCALE GENOMIC DNA]</scope>
    <source>
        <strain evidence="2 3">CCTCC AB 2017083</strain>
    </source>
</reference>
<dbReference type="EMBL" id="QXGH01000014">
    <property type="protein sequence ID" value="RHW27035.1"/>
    <property type="molecule type" value="Genomic_DNA"/>
</dbReference>
<sequence length="80" mass="8319">MSLAIARDDIAQWREIRAGRPSILSALERGSEVLEEGVESVAAALIGPSEEGEDLRQNSPFAGVLGQEPRAGAGGLPPPV</sequence>
<evidence type="ECO:0000313" key="3">
    <source>
        <dbReference type="Proteomes" id="UP000283644"/>
    </source>
</evidence>
<dbReference type="AlphaFoldDB" id="A0A417Y369"/>
<proteinExistence type="predicted"/>
<protein>
    <submittedName>
        <fullName evidence="2">Uncharacterized protein</fullName>
    </submittedName>
</protein>
<evidence type="ECO:0000256" key="1">
    <source>
        <dbReference type="SAM" id="MobiDB-lite"/>
    </source>
</evidence>
<evidence type="ECO:0000313" key="2">
    <source>
        <dbReference type="EMBL" id="RHW27035.1"/>
    </source>
</evidence>
<keyword evidence="3" id="KW-1185">Reference proteome</keyword>
<dbReference type="OrthoDB" id="3237625at2"/>
<name>A0A417Y369_9ACTN</name>
<feature type="region of interest" description="Disordered" evidence="1">
    <location>
        <begin position="61"/>
        <end position="80"/>
    </location>
</feature>
<dbReference type="Proteomes" id="UP000283644">
    <property type="component" value="Unassembled WGS sequence"/>
</dbReference>